<evidence type="ECO:0000256" key="1">
    <source>
        <dbReference type="SAM" id="SignalP"/>
    </source>
</evidence>
<feature type="signal peptide" evidence="1">
    <location>
        <begin position="1"/>
        <end position="22"/>
    </location>
</feature>
<sequence length="272" mass="31401">MKRLNIIIGLLAFQLLAFSNSAGVRAGGVSTFEPVANKDLPFKVGEKLDYNIRYGLVKAGEATLEVKRFTNRRSKPSYHMVGTGRTTGMTDWFFRTRDRYETYIDTSSLAPVEFIRDIDEGGFEIKRHIIFNHAEKSARDVYRTDTVFSFEKNMQDIFSAFYYARSMDVDEIQIGDEIVIDVFLDHENFPFKLKYLGVENVELEDFTISCMKFLPVVQEGRVFKESETMTIWVSNDKNRIPVRLQTELAVGSIKVDLSSYQNLAHPLNRRRN</sequence>
<dbReference type="AlphaFoldDB" id="A0A6N6RHD5"/>
<keyword evidence="1" id="KW-0732">Signal</keyword>
<dbReference type="Pfam" id="PF11306">
    <property type="entry name" value="DUF3108"/>
    <property type="match status" value="1"/>
</dbReference>
<dbReference type="InterPro" id="IPR021457">
    <property type="entry name" value="DUF3108"/>
</dbReference>
<organism evidence="2 3">
    <name type="scientific">Phaeocystidibacter luteus</name>
    <dbReference type="NCBI Taxonomy" id="911197"/>
    <lineage>
        <taxon>Bacteria</taxon>
        <taxon>Pseudomonadati</taxon>
        <taxon>Bacteroidota</taxon>
        <taxon>Flavobacteriia</taxon>
        <taxon>Flavobacteriales</taxon>
        <taxon>Phaeocystidibacteraceae</taxon>
        <taxon>Phaeocystidibacter</taxon>
    </lineage>
</organism>
<evidence type="ECO:0000313" key="2">
    <source>
        <dbReference type="EMBL" id="KAB2813695.1"/>
    </source>
</evidence>
<feature type="chain" id="PRO_5026681763" evidence="1">
    <location>
        <begin position="23"/>
        <end position="272"/>
    </location>
</feature>
<protein>
    <submittedName>
        <fullName evidence="2">DUF3108 domain-containing protein</fullName>
    </submittedName>
</protein>
<keyword evidence="3" id="KW-1185">Reference proteome</keyword>
<comment type="caution">
    <text evidence="2">The sequence shown here is derived from an EMBL/GenBank/DDBJ whole genome shotgun (WGS) entry which is preliminary data.</text>
</comment>
<gene>
    <name evidence="2" type="ORF">F8C67_05920</name>
</gene>
<dbReference type="Proteomes" id="UP000468650">
    <property type="component" value="Unassembled WGS sequence"/>
</dbReference>
<dbReference type="RefSeq" id="WP_151666897.1">
    <property type="nucleotide sequence ID" value="NZ_WBVO01000003.1"/>
</dbReference>
<accession>A0A6N6RHD5</accession>
<proteinExistence type="predicted"/>
<name>A0A6N6RHD5_9FLAO</name>
<reference evidence="2 3" key="1">
    <citation type="submission" date="2019-09" db="EMBL/GenBank/DDBJ databases">
        <title>Genomes of family Cryomorphaceae.</title>
        <authorList>
            <person name="Bowman J.P."/>
        </authorList>
    </citation>
    <scope>NUCLEOTIDE SEQUENCE [LARGE SCALE GENOMIC DNA]</scope>
    <source>
        <strain evidence="2 3">LMG 25704</strain>
    </source>
</reference>
<dbReference type="EMBL" id="WBVO01000003">
    <property type="protein sequence ID" value="KAB2813695.1"/>
    <property type="molecule type" value="Genomic_DNA"/>
</dbReference>
<evidence type="ECO:0000313" key="3">
    <source>
        <dbReference type="Proteomes" id="UP000468650"/>
    </source>
</evidence>
<dbReference type="OrthoDB" id="9808473at2"/>